<keyword evidence="1" id="KW-0805">Transcription regulation</keyword>
<dbReference type="InterPro" id="IPR014710">
    <property type="entry name" value="RmlC-like_jellyroll"/>
</dbReference>
<evidence type="ECO:0000256" key="3">
    <source>
        <dbReference type="ARBA" id="ARBA00023163"/>
    </source>
</evidence>
<dbReference type="Gene3D" id="2.60.120.10">
    <property type="entry name" value="Jelly Rolls"/>
    <property type="match status" value="1"/>
</dbReference>
<evidence type="ECO:0000256" key="1">
    <source>
        <dbReference type="ARBA" id="ARBA00023015"/>
    </source>
</evidence>
<dbReference type="RefSeq" id="WP_152773653.1">
    <property type="nucleotide sequence ID" value="NZ_VJZC01000190.1"/>
</dbReference>
<dbReference type="EMBL" id="VJZC01000190">
    <property type="protein sequence ID" value="MPY60160.1"/>
    <property type="molecule type" value="Genomic_DNA"/>
</dbReference>
<keyword evidence="6" id="KW-1185">Reference proteome</keyword>
<gene>
    <name evidence="5" type="ORF">FNH08_24190</name>
</gene>
<dbReference type="InterPro" id="IPR018060">
    <property type="entry name" value="HTH_AraC"/>
</dbReference>
<comment type="caution">
    <text evidence="5">The sequence shown here is derived from an EMBL/GenBank/DDBJ whole genome shotgun (WGS) entry which is preliminary data.</text>
</comment>
<evidence type="ECO:0000259" key="4">
    <source>
        <dbReference type="PROSITE" id="PS01124"/>
    </source>
</evidence>
<keyword evidence="2" id="KW-0238">DNA-binding</keyword>
<dbReference type="AlphaFoldDB" id="A0A5N8XL19"/>
<organism evidence="5 6">
    <name type="scientific">Streptomyces spongiae</name>
    <dbReference type="NCBI Taxonomy" id="565072"/>
    <lineage>
        <taxon>Bacteria</taxon>
        <taxon>Bacillati</taxon>
        <taxon>Actinomycetota</taxon>
        <taxon>Actinomycetes</taxon>
        <taxon>Kitasatosporales</taxon>
        <taxon>Streptomycetaceae</taxon>
        <taxon>Streptomyces</taxon>
    </lineage>
</organism>
<dbReference type="GO" id="GO:0003700">
    <property type="term" value="F:DNA-binding transcription factor activity"/>
    <property type="evidence" value="ECO:0007669"/>
    <property type="project" value="InterPro"/>
</dbReference>
<proteinExistence type="predicted"/>
<dbReference type="InterPro" id="IPR003313">
    <property type="entry name" value="AraC-bd"/>
</dbReference>
<dbReference type="PROSITE" id="PS01124">
    <property type="entry name" value="HTH_ARAC_FAMILY_2"/>
    <property type="match status" value="1"/>
</dbReference>
<dbReference type="Gene3D" id="1.10.10.60">
    <property type="entry name" value="Homeodomain-like"/>
    <property type="match status" value="1"/>
</dbReference>
<evidence type="ECO:0000313" key="5">
    <source>
        <dbReference type="EMBL" id="MPY60160.1"/>
    </source>
</evidence>
<dbReference type="SUPFAM" id="SSF51215">
    <property type="entry name" value="Regulatory protein AraC"/>
    <property type="match status" value="1"/>
</dbReference>
<dbReference type="GO" id="GO:0043565">
    <property type="term" value="F:sequence-specific DNA binding"/>
    <property type="evidence" value="ECO:0007669"/>
    <property type="project" value="InterPro"/>
</dbReference>
<reference evidence="5 6" key="1">
    <citation type="submission" date="2019-07" db="EMBL/GenBank/DDBJ databases">
        <title>New species of Amycolatopsis and Streptomyces.</title>
        <authorList>
            <person name="Duangmal K."/>
            <person name="Teo W.F.A."/>
            <person name="Lipun K."/>
        </authorList>
    </citation>
    <scope>NUCLEOTIDE SEQUENCE [LARGE SCALE GENOMIC DNA]</scope>
    <source>
        <strain evidence="5 6">NBRC 106415</strain>
    </source>
</reference>
<sequence length="300" mass="32811">MEIVRDPADAGWRHDGPIPGFGFDPPEAPVTGFEIGELAALRRRMDEGRLERFHRVESHALILITEGSGEHTVDFVTHPCRPGTLLWVRPGQVQRFGPADAVNGTHLVFTPAFPPRFTGADRLLTSWHGPTCRQLGAGREYAVISSLLAQLTAEYSHPDGTVSAEILRFVLAAVLLQIDRLPEPGAESGAGGSEVYARLIAELERSYASTRRAEDYARRLGYTVKTLTRACLAATGESAKHVIDTRVALEAQRLLAHTDEHVAVIGRRLGFKEPTNFSKFFTRLAGTTPGDFRAAHRDGG</sequence>
<dbReference type="SMART" id="SM00342">
    <property type="entry name" value="HTH_ARAC"/>
    <property type="match status" value="1"/>
</dbReference>
<dbReference type="Pfam" id="PF12833">
    <property type="entry name" value="HTH_18"/>
    <property type="match status" value="1"/>
</dbReference>
<dbReference type="InterPro" id="IPR009057">
    <property type="entry name" value="Homeodomain-like_sf"/>
</dbReference>
<keyword evidence="3" id="KW-0804">Transcription</keyword>
<dbReference type="InterPro" id="IPR037923">
    <property type="entry name" value="HTH-like"/>
</dbReference>
<accession>A0A5N8XL19</accession>
<dbReference type="PANTHER" id="PTHR43280:SF32">
    <property type="entry name" value="TRANSCRIPTIONAL REGULATORY PROTEIN"/>
    <property type="match status" value="1"/>
</dbReference>
<dbReference type="Pfam" id="PF02311">
    <property type="entry name" value="AraC_binding"/>
    <property type="match status" value="1"/>
</dbReference>
<name>A0A5N8XL19_9ACTN</name>
<dbReference type="PANTHER" id="PTHR43280">
    <property type="entry name" value="ARAC-FAMILY TRANSCRIPTIONAL REGULATOR"/>
    <property type="match status" value="1"/>
</dbReference>
<dbReference type="OrthoDB" id="9799345at2"/>
<dbReference type="Proteomes" id="UP000400924">
    <property type="component" value="Unassembled WGS sequence"/>
</dbReference>
<dbReference type="SUPFAM" id="SSF46689">
    <property type="entry name" value="Homeodomain-like"/>
    <property type="match status" value="1"/>
</dbReference>
<evidence type="ECO:0000256" key="2">
    <source>
        <dbReference type="ARBA" id="ARBA00023125"/>
    </source>
</evidence>
<protein>
    <submittedName>
        <fullName evidence="5">Helix-turn-helix domain-containing protein</fullName>
    </submittedName>
</protein>
<feature type="domain" description="HTH araC/xylS-type" evidence="4">
    <location>
        <begin position="197"/>
        <end position="295"/>
    </location>
</feature>
<evidence type="ECO:0000313" key="6">
    <source>
        <dbReference type="Proteomes" id="UP000400924"/>
    </source>
</evidence>